<gene>
    <name evidence="2" type="ORF">BYL167_LOCUS60436</name>
</gene>
<comment type="caution">
    <text evidence="2">The sequence shown here is derived from an EMBL/GenBank/DDBJ whole genome shotgun (WGS) entry which is preliminary data.</text>
</comment>
<feature type="non-terminal residue" evidence="2">
    <location>
        <position position="1"/>
    </location>
</feature>
<dbReference type="InterPro" id="IPR018034">
    <property type="entry name" value="Kri1"/>
</dbReference>
<dbReference type="PANTHER" id="PTHR14490">
    <property type="entry name" value="ZINC FINGER, ZZ TYPE"/>
    <property type="match status" value="1"/>
</dbReference>
<dbReference type="AlphaFoldDB" id="A0A8S3EB63"/>
<dbReference type="GO" id="GO:0030686">
    <property type="term" value="C:90S preribosome"/>
    <property type="evidence" value="ECO:0007669"/>
    <property type="project" value="TreeGrafter"/>
</dbReference>
<dbReference type="Proteomes" id="UP000681967">
    <property type="component" value="Unassembled WGS sequence"/>
</dbReference>
<dbReference type="GO" id="GO:0005730">
    <property type="term" value="C:nucleolus"/>
    <property type="evidence" value="ECO:0007669"/>
    <property type="project" value="TreeGrafter"/>
</dbReference>
<name>A0A8S3EB63_9BILA</name>
<dbReference type="PANTHER" id="PTHR14490:SF5">
    <property type="entry name" value="PROTEIN KRI1 HOMOLOG"/>
    <property type="match status" value="1"/>
</dbReference>
<accession>A0A8S3EB63</accession>
<reference evidence="2" key="1">
    <citation type="submission" date="2021-02" db="EMBL/GenBank/DDBJ databases">
        <authorList>
            <person name="Nowell W R."/>
        </authorList>
    </citation>
    <scope>NUCLEOTIDE SEQUENCE</scope>
</reference>
<dbReference type="GO" id="GO:0000447">
    <property type="term" value="P:endonucleolytic cleavage in ITS1 to separate SSU-rRNA from 5.8S rRNA and LSU-rRNA from tricistronic rRNA transcript (SSU-rRNA, 5.8S rRNA, LSU-rRNA)"/>
    <property type="evidence" value="ECO:0007669"/>
    <property type="project" value="TreeGrafter"/>
</dbReference>
<feature type="region of interest" description="Disordered" evidence="1">
    <location>
        <begin position="36"/>
        <end position="61"/>
    </location>
</feature>
<evidence type="ECO:0000313" key="2">
    <source>
        <dbReference type="EMBL" id="CAF5069820.1"/>
    </source>
</evidence>
<dbReference type="EMBL" id="CAJOBH010230532">
    <property type="protein sequence ID" value="CAF5069820.1"/>
    <property type="molecule type" value="Genomic_DNA"/>
</dbReference>
<evidence type="ECO:0000256" key="1">
    <source>
        <dbReference type="SAM" id="MobiDB-lite"/>
    </source>
</evidence>
<feature type="compositionally biased region" description="Acidic residues" evidence="1">
    <location>
        <begin position="41"/>
        <end position="61"/>
    </location>
</feature>
<organism evidence="2 3">
    <name type="scientific">Rotaria magnacalcarata</name>
    <dbReference type="NCBI Taxonomy" id="392030"/>
    <lineage>
        <taxon>Eukaryota</taxon>
        <taxon>Metazoa</taxon>
        <taxon>Spiralia</taxon>
        <taxon>Gnathifera</taxon>
        <taxon>Rotifera</taxon>
        <taxon>Eurotatoria</taxon>
        <taxon>Bdelloidea</taxon>
        <taxon>Philodinida</taxon>
        <taxon>Philodinidae</taxon>
        <taxon>Rotaria</taxon>
    </lineage>
</organism>
<evidence type="ECO:0000313" key="3">
    <source>
        <dbReference type="Proteomes" id="UP000681967"/>
    </source>
</evidence>
<protein>
    <submittedName>
        <fullName evidence="2">Uncharacterized protein</fullName>
    </submittedName>
</protein>
<proteinExistence type="predicted"/>
<sequence>MFDDNDDAPVTLTVNKSYANKYQNWREKEEKQKLIARYGSDIEDSSDDESEDDNAEDWTDD</sequence>